<dbReference type="PANTHER" id="PTHR24095:SF14">
    <property type="entry name" value="ACETYL-COENZYME A SYNTHETASE 1"/>
    <property type="match status" value="1"/>
</dbReference>
<evidence type="ECO:0000256" key="6">
    <source>
        <dbReference type="ARBA" id="ARBA00022990"/>
    </source>
</evidence>
<dbReference type="Gene3D" id="3.30.300.30">
    <property type="match status" value="1"/>
</dbReference>
<accession>A0ABP3LC11</accession>
<dbReference type="InterPro" id="IPR042099">
    <property type="entry name" value="ANL_N_sf"/>
</dbReference>
<comment type="caution">
    <text evidence="10">The sequence shown here is derived from an EMBL/GenBank/DDBJ whole genome shotgun (WGS) entry which is preliminary data.</text>
</comment>
<feature type="domain" description="Acetyl-coenzyme A synthetase N-terminal" evidence="9">
    <location>
        <begin position="30"/>
        <end position="87"/>
    </location>
</feature>
<dbReference type="PROSITE" id="PS00455">
    <property type="entry name" value="AMP_BINDING"/>
    <property type="match status" value="1"/>
</dbReference>
<dbReference type="Pfam" id="PF00501">
    <property type="entry name" value="AMP-binding"/>
    <property type="match status" value="1"/>
</dbReference>
<evidence type="ECO:0000256" key="3">
    <source>
        <dbReference type="ARBA" id="ARBA00022598"/>
    </source>
</evidence>
<dbReference type="Pfam" id="PF16177">
    <property type="entry name" value="ACAS_N"/>
    <property type="match status" value="1"/>
</dbReference>
<name>A0ABP3LC11_9BACI</name>
<evidence type="ECO:0000259" key="8">
    <source>
        <dbReference type="Pfam" id="PF13193"/>
    </source>
</evidence>
<evidence type="ECO:0000256" key="2">
    <source>
        <dbReference type="ARBA" id="ARBA00013275"/>
    </source>
</evidence>
<dbReference type="PANTHER" id="PTHR24095">
    <property type="entry name" value="ACETYL-COENZYME A SYNTHETASE"/>
    <property type="match status" value="1"/>
</dbReference>
<feature type="domain" description="AMP-dependent synthetase/ligase" evidence="7">
    <location>
        <begin position="95"/>
        <end position="473"/>
    </location>
</feature>
<dbReference type="InterPro" id="IPR000873">
    <property type="entry name" value="AMP-dep_synth/lig_dom"/>
</dbReference>
<dbReference type="EMBL" id="BAAADO010000004">
    <property type="protein sequence ID" value="GAA0496501.1"/>
    <property type="molecule type" value="Genomic_DNA"/>
</dbReference>
<dbReference type="Gene3D" id="3.40.50.12780">
    <property type="entry name" value="N-terminal domain of ligase-like"/>
    <property type="match status" value="1"/>
</dbReference>
<dbReference type="Pfam" id="PF13193">
    <property type="entry name" value="AMP-binding_C"/>
    <property type="match status" value="1"/>
</dbReference>
<evidence type="ECO:0000313" key="10">
    <source>
        <dbReference type="EMBL" id="GAA0496501.1"/>
    </source>
</evidence>
<proteinExistence type="inferred from homology"/>
<dbReference type="InterPro" id="IPR020845">
    <property type="entry name" value="AMP-binding_CS"/>
</dbReference>
<sequence>MSKAMWFPSETFKRSTRLFQWMNSLGYEDYDTFHQQSVEDIAWFWDQATKALNVKWDQPYTKTLDLTNGKMYPEWFVNGEMNVTYNCVDKWAENATTSKKQALIWEGDDGQTKTYTFAELEKEINKVANGLEQLGVQRKDVVTLYMPMLPETVIAMLAISKIGAIFSPAFSGYKAEAVAKRMNAAEAKWLITVDGFYRRGSEIRMKEEADKAVKQSSSIEKVIVVERTQRDINWNTNQDVAWKEIRQNVSDYRRSRTAGNDPYMIIYTSGTTGKPKGALHTHHGFPVKAAFDAGICMDVQPEDTLFWYTDMGWMMGPFLVYGALMNGARMILFEGTPDYPNPDRIWQLVERHRVTHLGISPTLIRSLMGQGEEWIEPKDLSTLKMIGSTGEPWNREPWMWLYEKVCRRKIPIFNYSGGTEISGGIFGNVLVKPIAPISFNAALPGMDVDVFDQNGQSVSNEVGELVIKQPWVGMTNGFYKENDRYENTYWSRFKDTWVHGDWVIKDDEGYFTITGRSDDTLNVAGKRLGPAEIESVLVEHEDVLEAGVIGVPHDVKGETPVAFVVCNNDNVNKTLLKEELTTLAIAKLGKAIAPSRLFFVQDLPKTRNAKVMRRAIKSAFLQKESGDLSALENPKCLEEIRDVSDMKLK</sequence>
<keyword evidence="4" id="KW-0547">Nucleotide-binding</keyword>
<evidence type="ECO:0000256" key="1">
    <source>
        <dbReference type="ARBA" id="ARBA00006432"/>
    </source>
</evidence>
<dbReference type="InterPro" id="IPR032387">
    <property type="entry name" value="ACAS_N"/>
</dbReference>
<dbReference type="InterPro" id="IPR025110">
    <property type="entry name" value="AMP-bd_C"/>
</dbReference>
<evidence type="ECO:0000256" key="4">
    <source>
        <dbReference type="ARBA" id="ARBA00022741"/>
    </source>
</evidence>
<dbReference type="SUPFAM" id="SSF56801">
    <property type="entry name" value="Acetyl-CoA synthetase-like"/>
    <property type="match status" value="1"/>
</dbReference>
<organism evidence="10 11">
    <name type="scientific">Salinibacillus aidingensis</name>
    <dbReference type="NCBI Taxonomy" id="237684"/>
    <lineage>
        <taxon>Bacteria</taxon>
        <taxon>Bacillati</taxon>
        <taxon>Bacillota</taxon>
        <taxon>Bacilli</taxon>
        <taxon>Bacillales</taxon>
        <taxon>Bacillaceae</taxon>
        <taxon>Salinibacillus</taxon>
    </lineage>
</organism>
<feature type="domain" description="AMP-binding enzyme C-terminal" evidence="8">
    <location>
        <begin position="532"/>
        <end position="610"/>
    </location>
</feature>
<comment type="similarity">
    <text evidence="1">Belongs to the ATP-dependent AMP-binding enzyme family.</text>
</comment>
<dbReference type="InterPro" id="IPR045851">
    <property type="entry name" value="AMP-bd_C_sf"/>
</dbReference>
<evidence type="ECO:0000256" key="5">
    <source>
        <dbReference type="ARBA" id="ARBA00022840"/>
    </source>
</evidence>
<dbReference type="Proteomes" id="UP001500880">
    <property type="component" value="Unassembled WGS sequence"/>
</dbReference>
<keyword evidence="6" id="KW-0007">Acetylation</keyword>
<keyword evidence="5" id="KW-0067">ATP-binding</keyword>
<evidence type="ECO:0000259" key="9">
    <source>
        <dbReference type="Pfam" id="PF16177"/>
    </source>
</evidence>
<dbReference type="RefSeq" id="WP_343841430.1">
    <property type="nucleotide sequence ID" value="NZ_BAAADO010000004.1"/>
</dbReference>
<evidence type="ECO:0000313" key="11">
    <source>
        <dbReference type="Proteomes" id="UP001500880"/>
    </source>
</evidence>
<gene>
    <name evidence="10" type="ORF">GCM10008986_24290</name>
</gene>
<reference evidence="11" key="1">
    <citation type="journal article" date="2019" name="Int. J. Syst. Evol. Microbiol.">
        <title>The Global Catalogue of Microorganisms (GCM) 10K type strain sequencing project: providing services to taxonomists for standard genome sequencing and annotation.</title>
        <authorList>
            <consortium name="The Broad Institute Genomics Platform"/>
            <consortium name="The Broad Institute Genome Sequencing Center for Infectious Disease"/>
            <person name="Wu L."/>
            <person name="Ma J."/>
        </authorList>
    </citation>
    <scope>NUCLEOTIDE SEQUENCE [LARGE SCALE GENOMIC DNA]</scope>
    <source>
        <strain evidence="11">JCM 12389</strain>
    </source>
</reference>
<protein>
    <recommendedName>
        <fullName evidence="2">acetate--CoA ligase</fullName>
        <ecNumber evidence="2">6.2.1.1</ecNumber>
    </recommendedName>
</protein>
<keyword evidence="3" id="KW-0436">Ligase</keyword>
<dbReference type="EC" id="6.2.1.1" evidence="2"/>
<evidence type="ECO:0000259" key="7">
    <source>
        <dbReference type="Pfam" id="PF00501"/>
    </source>
</evidence>
<keyword evidence="11" id="KW-1185">Reference proteome</keyword>